<dbReference type="SUPFAM" id="SSF58113">
    <property type="entry name" value="Apolipoprotein A-I"/>
    <property type="match status" value="1"/>
</dbReference>
<dbReference type="OrthoDB" id="367049at2759"/>
<keyword evidence="1" id="KW-0175">Coiled coil</keyword>
<dbReference type="GeneID" id="39876741"/>
<protein>
    <submittedName>
        <fullName evidence="2">Extracellular matrix-binding ebh, putative</fullName>
    </submittedName>
</protein>
<feature type="coiled-coil region" evidence="1">
    <location>
        <begin position="163"/>
        <end position="217"/>
    </location>
</feature>
<dbReference type="Proteomes" id="UP000236319">
    <property type="component" value="Unassembled WGS sequence"/>
</dbReference>
<gene>
    <name evidence="2" type="ORF">BOVATA_044640</name>
</gene>
<dbReference type="VEuPathDB" id="PiroplasmaDB:BOVATA_044640"/>
<accession>A0A2H6KJ18</accession>
<sequence>MTSPSRCFVISFFHYSPCPQSPNALLHPSFQWIKEADEAVKVAKQKAENVYEQLDHTDNNGDPKTPIGQGVKQINDAKDKVFQVDEQLQTVHDDLGGWKSAANSVLGLAVEKARDVHRKLDPNQQGGEIIIGTKIGAIKTSNEAIRKANEDLKKHVESLHSWIDTAEQIRQAAETKAKEAYDKLKVNETLDENVKKIVEAKEEIEKVHNNLKSVDNSLGEWKQQAGDVLQGAIGKAKEVHDALEDEKSKDGIGKSIEVINTSSESIKKANITLGAEVGNLQSWRTAAGSVIDKANGKCEEILKKVKTDGDGKIFTEAEKLKTEGTRLLKAATAAKKAVEQNVTAALQAVVKMDESLKKDLKGVKDKIKLGIAEVIKKLEVEKLGDKVKIDLESLRDKIEKLNNGDELVTDNLAALAETKKSTLDEKAEAIKTSESQLEGKFTKFIQQPLNSKVEEVYTAIGTLGGRFGLDEDDKKKLEKIFGNIHSKVAEIKGTAGKSWTNEGGKGLDGINSKVQHYFNAFNAQWPFGQIVTGWIDDILQHNGLVKGCLGGRIRGRTRLRRS</sequence>
<dbReference type="EMBL" id="BDSA01000010">
    <property type="protein sequence ID" value="GBE62971.1"/>
    <property type="molecule type" value="Genomic_DNA"/>
</dbReference>
<evidence type="ECO:0000313" key="2">
    <source>
        <dbReference type="EMBL" id="GBE62971.1"/>
    </source>
</evidence>
<keyword evidence="3" id="KW-1185">Reference proteome</keyword>
<dbReference type="RefSeq" id="XP_028869214.1">
    <property type="nucleotide sequence ID" value="XM_029013381.1"/>
</dbReference>
<name>A0A2H6KJ18_9APIC</name>
<evidence type="ECO:0000313" key="3">
    <source>
        <dbReference type="Proteomes" id="UP000236319"/>
    </source>
</evidence>
<reference evidence="2 3" key="1">
    <citation type="journal article" date="2017" name="BMC Genomics">
        <title>Whole-genome assembly of Babesia ovata and comparative genomics between closely related pathogens.</title>
        <authorList>
            <person name="Yamagishi J."/>
            <person name="Asada M."/>
            <person name="Hakimi H."/>
            <person name="Tanaka T.Q."/>
            <person name="Sugimoto C."/>
            <person name="Kawazu S."/>
        </authorList>
    </citation>
    <scope>NUCLEOTIDE SEQUENCE [LARGE SCALE GENOMIC DNA]</scope>
    <source>
        <strain evidence="2 3">Miyake</strain>
    </source>
</reference>
<dbReference type="AlphaFoldDB" id="A0A2H6KJ18"/>
<proteinExistence type="predicted"/>
<comment type="caution">
    <text evidence="2">The sequence shown here is derived from an EMBL/GenBank/DDBJ whole genome shotgun (WGS) entry which is preliminary data.</text>
</comment>
<organism evidence="2 3">
    <name type="scientific">Babesia ovata</name>
    <dbReference type="NCBI Taxonomy" id="189622"/>
    <lineage>
        <taxon>Eukaryota</taxon>
        <taxon>Sar</taxon>
        <taxon>Alveolata</taxon>
        <taxon>Apicomplexa</taxon>
        <taxon>Aconoidasida</taxon>
        <taxon>Piroplasmida</taxon>
        <taxon>Babesiidae</taxon>
        <taxon>Babesia</taxon>
    </lineage>
</organism>
<evidence type="ECO:0000256" key="1">
    <source>
        <dbReference type="SAM" id="Coils"/>
    </source>
</evidence>